<keyword evidence="1" id="KW-0472">Membrane</keyword>
<dbReference type="Proteomes" id="UP000765509">
    <property type="component" value="Unassembled WGS sequence"/>
</dbReference>
<evidence type="ECO:0000313" key="3">
    <source>
        <dbReference type="Proteomes" id="UP000765509"/>
    </source>
</evidence>
<accession>A0A9Q3GDW2</accession>
<dbReference type="AlphaFoldDB" id="A0A9Q3GDW2"/>
<dbReference type="OrthoDB" id="2508855at2759"/>
<proteinExistence type="predicted"/>
<dbReference type="EMBL" id="AVOT02000690">
    <property type="protein sequence ID" value="MBW0464063.1"/>
    <property type="molecule type" value="Genomic_DNA"/>
</dbReference>
<keyword evidence="1" id="KW-0812">Transmembrane</keyword>
<name>A0A9Q3GDW2_9BASI</name>
<feature type="transmembrane region" description="Helical" evidence="1">
    <location>
        <begin position="87"/>
        <end position="109"/>
    </location>
</feature>
<evidence type="ECO:0000256" key="1">
    <source>
        <dbReference type="SAM" id="Phobius"/>
    </source>
</evidence>
<evidence type="ECO:0000313" key="2">
    <source>
        <dbReference type="EMBL" id="MBW0464063.1"/>
    </source>
</evidence>
<sequence>MPPRKSPDDLGVGKPEHSADNMSHLMLAVSSLTDQVQMLQINLESQKQINQELSWTLANQPSNPVQRRFWEEPLSVHLSLNPKHMTFAFYVCNYVTWLKAFGMTIWFVFNVPMASTDSFLLTLPANDDSSFKLILLQTIDNSTKNLISKTPSTLAGIFLAIKQHCDKCVRLDKLVTSKSLLALLRDNWLQNTAE</sequence>
<organism evidence="2 3">
    <name type="scientific">Austropuccinia psidii MF-1</name>
    <dbReference type="NCBI Taxonomy" id="1389203"/>
    <lineage>
        <taxon>Eukaryota</taxon>
        <taxon>Fungi</taxon>
        <taxon>Dikarya</taxon>
        <taxon>Basidiomycota</taxon>
        <taxon>Pucciniomycotina</taxon>
        <taxon>Pucciniomycetes</taxon>
        <taxon>Pucciniales</taxon>
        <taxon>Sphaerophragmiaceae</taxon>
        <taxon>Austropuccinia</taxon>
    </lineage>
</organism>
<keyword evidence="3" id="KW-1185">Reference proteome</keyword>
<reference evidence="2" key="1">
    <citation type="submission" date="2021-03" db="EMBL/GenBank/DDBJ databases">
        <title>Draft genome sequence of rust myrtle Austropuccinia psidii MF-1, a brazilian biotype.</title>
        <authorList>
            <person name="Quecine M.C."/>
            <person name="Pachon D.M.R."/>
            <person name="Bonatelli M.L."/>
            <person name="Correr F.H."/>
            <person name="Franceschini L.M."/>
            <person name="Leite T.F."/>
            <person name="Margarido G.R.A."/>
            <person name="Almeida C.A."/>
            <person name="Ferrarezi J.A."/>
            <person name="Labate C.A."/>
        </authorList>
    </citation>
    <scope>NUCLEOTIDE SEQUENCE</scope>
    <source>
        <strain evidence="2">MF-1</strain>
    </source>
</reference>
<gene>
    <name evidence="2" type="ORF">O181_003778</name>
</gene>
<protein>
    <submittedName>
        <fullName evidence="2">Uncharacterized protein</fullName>
    </submittedName>
</protein>
<keyword evidence="1" id="KW-1133">Transmembrane helix</keyword>
<comment type="caution">
    <text evidence="2">The sequence shown here is derived from an EMBL/GenBank/DDBJ whole genome shotgun (WGS) entry which is preliminary data.</text>
</comment>